<dbReference type="Proteomes" id="UP001243195">
    <property type="component" value="Unassembled WGS sequence"/>
</dbReference>
<reference evidence="3" key="1">
    <citation type="submission" date="2023-08" db="EMBL/GenBank/DDBJ databases">
        <title>Emergence of clinically-relevant ST2 carbapenem-resistant Acinetobacter baumannii strains in hospital sewages in Zhejiang, East of China.</title>
        <authorList>
            <person name="Kaichao C."/>
            <person name="Zhang R."/>
        </authorList>
    </citation>
    <scope>NUCLEOTIDE SEQUENCE</scope>
    <source>
        <strain evidence="3">M-SY-60</strain>
    </source>
</reference>
<evidence type="ECO:0000313" key="4">
    <source>
        <dbReference type="Proteomes" id="UP001243195"/>
    </source>
</evidence>
<keyword evidence="1" id="KW-0732">Signal</keyword>
<dbReference type="GeneID" id="84208272"/>
<name>A0AAW8JGN5_9GAMM</name>
<proteinExistence type="predicted"/>
<dbReference type="EMBL" id="JAVIDA010000002">
    <property type="protein sequence ID" value="MDQ9070310.1"/>
    <property type="molecule type" value="Genomic_DNA"/>
</dbReference>
<evidence type="ECO:0000259" key="2">
    <source>
        <dbReference type="Pfam" id="PF19657"/>
    </source>
</evidence>
<sequence length="235" mass="25313">MKKIMGLLLLTASMATQAELQMLDNSDLQKIEGQAGADISLKLDLNQDATGQYDQALCGGANAPYCRLALSLNNRYVTKQAGDSDTVWSAPNSNSGRKLWLVLKDIQGSINIQKLGLDGVDLLYAKKGSAQVQILKPAIQLSLTASKPLIIKNFGFSALSIEQDQYQTSSDGSIAESNPTSASQYGYLNNSTYTSTDSVYDAGKQKGFTGMMMNGNLAINGRMLMFSCDSTHPRC</sequence>
<feature type="domain" description="DUF6160" evidence="2">
    <location>
        <begin position="2"/>
        <end position="48"/>
    </location>
</feature>
<comment type="caution">
    <text evidence="3">The sequence shown here is derived from an EMBL/GenBank/DDBJ whole genome shotgun (WGS) entry which is preliminary data.</text>
</comment>
<accession>A0AAW8JGN5</accession>
<dbReference type="InterPro" id="IPR046158">
    <property type="entry name" value="DUF6160"/>
</dbReference>
<gene>
    <name evidence="3" type="ORF">RFH51_02395</name>
</gene>
<evidence type="ECO:0000313" key="3">
    <source>
        <dbReference type="EMBL" id="MDQ9070310.1"/>
    </source>
</evidence>
<evidence type="ECO:0000256" key="1">
    <source>
        <dbReference type="SAM" id="SignalP"/>
    </source>
</evidence>
<protein>
    <recommendedName>
        <fullName evidence="2">DUF6160 domain-containing protein</fullName>
    </recommendedName>
</protein>
<feature type="chain" id="PRO_5043454493" description="DUF6160 domain-containing protein" evidence="1">
    <location>
        <begin position="19"/>
        <end position="235"/>
    </location>
</feature>
<dbReference type="RefSeq" id="WP_004857262.1">
    <property type="nucleotide sequence ID" value="NZ_BBLI01000004.1"/>
</dbReference>
<organism evidence="3 4">
    <name type="scientific">Acinetobacter gerneri</name>
    <dbReference type="NCBI Taxonomy" id="202952"/>
    <lineage>
        <taxon>Bacteria</taxon>
        <taxon>Pseudomonadati</taxon>
        <taxon>Pseudomonadota</taxon>
        <taxon>Gammaproteobacteria</taxon>
        <taxon>Moraxellales</taxon>
        <taxon>Moraxellaceae</taxon>
        <taxon>Acinetobacter</taxon>
    </lineage>
</organism>
<dbReference type="Pfam" id="PF19657">
    <property type="entry name" value="DUF6160"/>
    <property type="match status" value="1"/>
</dbReference>
<feature type="signal peptide" evidence="1">
    <location>
        <begin position="1"/>
        <end position="18"/>
    </location>
</feature>
<dbReference type="AlphaFoldDB" id="A0AAW8JGN5"/>